<gene>
    <name evidence="2" type="ORF">E2562_023879</name>
</gene>
<dbReference type="PANTHER" id="PTHR33085">
    <property type="entry name" value="OS12G0113100 PROTEIN-RELATED"/>
    <property type="match status" value="1"/>
</dbReference>
<accession>A0A6G1D771</accession>
<dbReference type="Proteomes" id="UP000479710">
    <property type="component" value="Unassembled WGS sequence"/>
</dbReference>
<protein>
    <submittedName>
        <fullName evidence="2">Uncharacterized protein</fullName>
    </submittedName>
</protein>
<evidence type="ECO:0000256" key="1">
    <source>
        <dbReference type="SAM" id="MobiDB-lite"/>
    </source>
</evidence>
<proteinExistence type="predicted"/>
<feature type="region of interest" description="Disordered" evidence="1">
    <location>
        <begin position="1"/>
        <end position="27"/>
    </location>
</feature>
<dbReference type="InterPro" id="IPR012871">
    <property type="entry name" value="DUF1668_ORYSA"/>
</dbReference>
<dbReference type="AlphaFoldDB" id="A0A6G1D771"/>
<name>A0A6G1D771_9ORYZ</name>
<dbReference type="EMBL" id="SPHZ02000007">
    <property type="protein sequence ID" value="KAF0908261.1"/>
    <property type="molecule type" value="Genomic_DNA"/>
</dbReference>
<evidence type="ECO:0000313" key="2">
    <source>
        <dbReference type="EMBL" id="KAF0908261.1"/>
    </source>
</evidence>
<dbReference type="OrthoDB" id="693913at2759"/>
<evidence type="ECO:0000313" key="3">
    <source>
        <dbReference type="Proteomes" id="UP000479710"/>
    </source>
</evidence>
<dbReference type="Pfam" id="PF07893">
    <property type="entry name" value="DUF1668"/>
    <property type="match status" value="1"/>
</dbReference>
<keyword evidence="3" id="KW-1185">Reference proteome</keyword>
<reference evidence="2 3" key="1">
    <citation type="submission" date="2019-11" db="EMBL/GenBank/DDBJ databases">
        <title>Whole genome sequence of Oryza granulata.</title>
        <authorList>
            <person name="Li W."/>
        </authorList>
    </citation>
    <scope>NUCLEOTIDE SEQUENCE [LARGE SCALE GENOMIC DNA]</scope>
    <source>
        <strain evidence="3">cv. Menghai</strain>
        <tissue evidence="2">Leaf</tissue>
    </source>
</reference>
<dbReference type="PANTHER" id="PTHR33085:SF69">
    <property type="entry name" value="OS07G0234700 PROTEIN"/>
    <property type="match status" value="1"/>
</dbReference>
<comment type="caution">
    <text evidence="2">The sequence shown here is derived from an EMBL/GenBank/DDBJ whole genome shotgun (WGS) entry which is preliminary data.</text>
</comment>
<organism evidence="2 3">
    <name type="scientific">Oryza meyeriana var. granulata</name>
    <dbReference type="NCBI Taxonomy" id="110450"/>
    <lineage>
        <taxon>Eukaryota</taxon>
        <taxon>Viridiplantae</taxon>
        <taxon>Streptophyta</taxon>
        <taxon>Embryophyta</taxon>
        <taxon>Tracheophyta</taxon>
        <taxon>Spermatophyta</taxon>
        <taxon>Magnoliopsida</taxon>
        <taxon>Liliopsida</taxon>
        <taxon>Poales</taxon>
        <taxon>Poaceae</taxon>
        <taxon>BOP clade</taxon>
        <taxon>Oryzoideae</taxon>
        <taxon>Oryzeae</taxon>
        <taxon>Oryzinae</taxon>
        <taxon>Oryza</taxon>
        <taxon>Oryza meyeriana</taxon>
    </lineage>
</organism>
<sequence length="137" mass="15193">MASPETLRGLHDPPFLRFTRPTEDQRVDAPRGDWVLPFAGQAHYDGDLNSWVGLHADDGELAAADGRVCSCNVPSTGASSSTPTPEWKAGSEKVFIQDPGWRHVDAKLVYMAGPGRSEYCLLERLRREGADEEQQRR</sequence>